<dbReference type="Proteomes" id="UP000256661">
    <property type="component" value="Unassembled WGS sequence"/>
</dbReference>
<comment type="caution">
    <text evidence="1">The sequence shown here is derived from an EMBL/GenBank/DDBJ whole genome shotgun (WGS) entry which is preliminary data.</text>
</comment>
<sequence>MQQRPSQSGGDPRRERLRERLEAIRARSEKSASWNSSSQYLSRLINREGFVPITARLSRADLAFLSGARDEVLAFAELALRLVELHQPQDAGGITSDPDHPIQRCRACMWRWPCPTFRTIDESLGR</sequence>
<proteinExistence type="predicted"/>
<protein>
    <submittedName>
        <fullName evidence="1">Uncharacterized protein</fullName>
    </submittedName>
</protein>
<keyword evidence="2" id="KW-1185">Reference proteome</keyword>
<evidence type="ECO:0000313" key="2">
    <source>
        <dbReference type="Proteomes" id="UP000256661"/>
    </source>
</evidence>
<name>A0A3D9T0Z5_9ACTN</name>
<organism evidence="1 2">
    <name type="scientific">Thermomonospora umbrina</name>
    <dbReference type="NCBI Taxonomy" id="111806"/>
    <lineage>
        <taxon>Bacteria</taxon>
        <taxon>Bacillati</taxon>
        <taxon>Actinomycetota</taxon>
        <taxon>Actinomycetes</taxon>
        <taxon>Streptosporangiales</taxon>
        <taxon>Thermomonosporaceae</taxon>
        <taxon>Thermomonospora</taxon>
    </lineage>
</organism>
<evidence type="ECO:0000313" key="1">
    <source>
        <dbReference type="EMBL" id="REE97491.1"/>
    </source>
</evidence>
<dbReference type="EMBL" id="QTTT01000001">
    <property type="protein sequence ID" value="REE97491.1"/>
    <property type="molecule type" value="Genomic_DNA"/>
</dbReference>
<dbReference type="RefSeq" id="WP_116026633.1">
    <property type="nucleotide sequence ID" value="NZ_QTTT01000001.1"/>
</dbReference>
<reference evidence="1 2" key="1">
    <citation type="submission" date="2018-08" db="EMBL/GenBank/DDBJ databases">
        <title>Sequencing the genomes of 1000 actinobacteria strains.</title>
        <authorList>
            <person name="Klenk H.-P."/>
        </authorList>
    </citation>
    <scope>NUCLEOTIDE SEQUENCE [LARGE SCALE GENOMIC DNA]</scope>
    <source>
        <strain evidence="1 2">DSM 43927</strain>
    </source>
</reference>
<gene>
    <name evidence="1" type="ORF">DFJ69_2964</name>
</gene>
<accession>A0A3D9T0Z5</accession>
<dbReference type="AlphaFoldDB" id="A0A3D9T0Z5"/>
<dbReference type="OrthoDB" id="3428976at2"/>